<dbReference type="Pfam" id="PF06968">
    <property type="entry name" value="BATS"/>
    <property type="match status" value="1"/>
</dbReference>
<dbReference type="Gene3D" id="3.20.20.70">
    <property type="entry name" value="Aldolase class I"/>
    <property type="match status" value="1"/>
</dbReference>
<dbReference type="PROSITE" id="PS51918">
    <property type="entry name" value="RADICAL_SAM"/>
    <property type="match status" value="1"/>
</dbReference>
<dbReference type="GO" id="GO:0009102">
    <property type="term" value="P:biotin biosynthetic process"/>
    <property type="evidence" value="ECO:0007669"/>
    <property type="project" value="UniProtKB-KW"/>
</dbReference>
<evidence type="ECO:0000313" key="15">
    <source>
        <dbReference type="EMBL" id="KAK9827369.1"/>
    </source>
</evidence>
<dbReference type="Proteomes" id="UP001445335">
    <property type="component" value="Unassembled WGS sequence"/>
</dbReference>
<dbReference type="InterPro" id="IPR007197">
    <property type="entry name" value="rSAM"/>
</dbReference>
<dbReference type="InterPro" id="IPR002684">
    <property type="entry name" value="Biotin_synth/BioAB"/>
</dbReference>
<comment type="cofactor">
    <cofactor evidence="12">
        <name>[2Fe-2S] cluster</name>
        <dbReference type="ChEBI" id="CHEBI:190135"/>
    </cofactor>
</comment>
<dbReference type="Pfam" id="PF04055">
    <property type="entry name" value="Radical_SAM"/>
    <property type="match status" value="1"/>
</dbReference>
<keyword evidence="5" id="KW-0808">Transferase</keyword>
<evidence type="ECO:0000256" key="9">
    <source>
        <dbReference type="ARBA" id="ARBA00022756"/>
    </source>
</evidence>
<keyword evidence="6 13" id="KW-0949">S-adenosyl-L-methionine</keyword>
<evidence type="ECO:0000256" key="1">
    <source>
        <dbReference type="ARBA" id="ARBA00004942"/>
    </source>
</evidence>
<dbReference type="PANTHER" id="PTHR22976">
    <property type="entry name" value="BIOTIN SYNTHASE"/>
    <property type="match status" value="1"/>
</dbReference>
<comment type="similarity">
    <text evidence="2">Belongs to the radical SAM superfamily. Biotin synthase family.</text>
</comment>
<feature type="domain" description="Radical SAM core" evidence="14">
    <location>
        <begin position="59"/>
        <end position="291"/>
    </location>
</feature>
<dbReference type="AlphaFoldDB" id="A0AAW1R0V8"/>
<feature type="binding site" evidence="13">
    <location>
        <position position="81"/>
    </location>
    <ligand>
        <name>[4Fe-4S] cluster</name>
        <dbReference type="ChEBI" id="CHEBI:49883"/>
        <note>4Fe-4S-S-AdoMet</note>
    </ligand>
</feature>
<dbReference type="InterPro" id="IPR058240">
    <property type="entry name" value="rSAM_sf"/>
</dbReference>
<comment type="caution">
    <text evidence="15">The sequence shown here is derived from an EMBL/GenBank/DDBJ whole genome shotgun (WGS) entry which is preliminary data.</text>
</comment>
<keyword evidence="7 13" id="KW-0001">2Fe-2S</keyword>
<evidence type="ECO:0000256" key="11">
    <source>
        <dbReference type="ARBA" id="ARBA00023014"/>
    </source>
</evidence>
<dbReference type="GO" id="GO:0004076">
    <property type="term" value="F:biotin synthase activity"/>
    <property type="evidence" value="ECO:0007669"/>
    <property type="project" value="UniProtKB-EC"/>
</dbReference>
<keyword evidence="4 13" id="KW-0004">4Fe-4S</keyword>
<dbReference type="PANTHER" id="PTHR22976:SF2">
    <property type="entry name" value="BIOTIN SYNTHASE, MITOCHONDRIAL"/>
    <property type="match status" value="1"/>
</dbReference>
<name>A0AAW1R0V8_9CHLO</name>
<feature type="binding site" evidence="13">
    <location>
        <position position="74"/>
    </location>
    <ligand>
        <name>[4Fe-4S] cluster</name>
        <dbReference type="ChEBI" id="CHEBI:49883"/>
        <note>4Fe-4S-S-AdoMet</note>
    </ligand>
</feature>
<dbReference type="InterPro" id="IPR006638">
    <property type="entry name" value="Elp3/MiaA/NifB-like_rSAM"/>
</dbReference>
<keyword evidence="8 13" id="KW-0479">Metal-binding</keyword>
<feature type="binding site" evidence="13">
    <location>
        <position position="286"/>
    </location>
    <ligand>
        <name>[2Fe-2S] cluster</name>
        <dbReference type="ChEBI" id="CHEBI:190135"/>
    </ligand>
</feature>
<dbReference type="GO" id="GO:0051539">
    <property type="term" value="F:4 iron, 4 sulfur cluster binding"/>
    <property type="evidence" value="ECO:0007669"/>
    <property type="project" value="UniProtKB-KW"/>
</dbReference>
<keyword evidence="16" id="KW-1185">Reference proteome</keyword>
<dbReference type="HAMAP" id="MF_01694">
    <property type="entry name" value="BioB"/>
    <property type="match status" value="1"/>
</dbReference>
<protein>
    <recommendedName>
        <fullName evidence="3">biotin synthase</fullName>
        <ecNumber evidence="3">2.8.1.6</ecNumber>
    </recommendedName>
</protein>
<dbReference type="SMART" id="SM00876">
    <property type="entry name" value="BATS"/>
    <property type="match status" value="1"/>
</dbReference>
<dbReference type="InterPro" id="IPR013785">
    <property type="entry name" value="Aldolase_TIM"/>
</dbReference>
<dbReference type="EC" id="2.8.1.6" evidence="3"/>
<evidence type="ECO:0000259" key="14">
    <source>
        <dbReference type="PROSITE" id="PS51918"/>
    </source>
</evidence>
<dbReference type="EMBL" id="JALJOU010000058">
    <property type="protein sequence ID" value="KAK9827369.1"/>
    <property type="molecule type" value="Genomic_DNA"/>
</dbReference>
<evidence type="ECO:0000256" key="8">
    <source>
        <dbReference type="ARBA" id="ARBA00022723"/>
    </source>
</evidence>
<gene>
    <name evidence="15" type="ORF">WJX81_002511</name>
</gene>
<dbReference type="GO" id="GO:0051537">
    <property type="term" value="F:2 iron, 2 sulfur cluster binding"/>
    <property type="evidence" value="ECO:0007669"/>
    <property type="project" value="UniProtKB-KW"/>
</dbReference>
<dbReference type="GO" id="GO:0005739">
    <property type="term" value="C:mitochondrion"/>
    <property type="evidence" value="ECO:0007669"/>
    <property type="project" value="TreeGrafter"/>
</dbReference>
<evidence type="ECO:0000256" key="3">
    <source>
        <dbReference type="ARBA" id="ARBA00012236"/>
    </source>
</evidence>
<feature type="binding site" evidence="13">
    <location>
        <position position="214"/>
    </location>
    <ligand>
        <name>[2Fe-2S] cluster</name>
        <dbReference type="ChEBI" id="CHEBI:190135"/>
    </ligand>
</feature>
<keyword evidence="9" id="KW-0093">Biotin biosynthesis</keyword>
<keyword evidence="10 13" id="KW-0408">Iron</keyword>
<feature type="binding site" evidence="13">
    <location>
        <position position="154"/>
    </location>
    <ligand>
        <name>[2Fe-2S] cluster</name>
        <dbReference type="ChEBI" id="CHEBI:190135"/>
    </ligand>
</feature>
<keyword evidence="11 13" id="KW-0411">Iron-sulfur</keyword>
<comment type="pathway">
    <text evidence="1">Cofactor biosynthesis; biotin biosynthesis; biotin from 7,8-diaminononanoate: step 2/2.</text>
</comment>
<dbReference type="SFLD" id="SFLDF00272">
    <property type="entry name" value="biotin_synthase"/>
    <property type="match status" value="1"/>
</dbReference>
<accession>A0AAW1R0V8</accession>
<organism evidence="15 16">
    <name type="scientific">Elliptochloris bilobata</name>
    <dbReference type="NCBI Taxonomy" id="381761"/>
    <lineage>
        <taxon>Eukaryota</taxon>
        <taxon>Viridiplantae</taxon>
        <taxon>Chlorophyta</taxon>
        <taxon>core chlorophytes</taxon>
        <taxon>Trebouxiophyceae</taxon>
        <taxon>Trebouxiophyceae incertae sedis</taxon>
        <taxon>Elliptochloris clade</taxon>
        <taxon>Elliptochloris</taxon>
    </lineage>
</organism>
<proteinExistence type="inferred from homology"/>
<dbReference type="SMART" id="SM00729">
    <property type="entry name" value="Elp3"/>
    <property type="match status" value="1"/>
</dbReference>
<dbReference type="SFLD" id="SFLDG01278">
    <property type="entry name" value="biotin_synthase_like"/>
    <property type="match status" value="1"/>
</dbReference>
<feature type="binding site" evidence="13">
    <location>
        <position position="120"/>
    </location>
    <ligand>
        <name>[2Fe-2S] cluster</name>
        <dbReference type="ChEBI" id="CHEBI:190135"/>
    </ligand>
</feature>
<comment type="cofactor">
    <cofactor evidence="13">
        <name>[2Fe-2S] cluster</name>
        <dbReference type="ChEBI" id="CHEBI:190135"/>
    </cofactor>
    <text evidence="13">Binds 1 [2Fe-2S] cluster. The cluster is coordinated with 3 cysteines and 1 arginine.</text>
</comment>
<dbReference type="CDD" id="cd01335">
    <property type="entry name" value="Radical_SAM"/>
    <property type="match status" value="1"/>
</dbReference>
<evidence type="ECO:0000256" key="7">
    <source>
        <dbReference type="ARBA" id="ARBA00022714"/>
    </source>
</evidence>
<dbReference type="PIRSF" id="PIRSF001619">
    <property type="entry name" value="Biotin_synth"/>
    <property type="match status" value="1"/>
</dbReference>
<evidence type="ECO:0000256" key="10">
    <source>
        <dbReference type="ARBA" id="ARBA00023004"/>
    </source>
</evidence>
<feature type="binding site" evidence="13">
    <location>
        <position position="78"/>
    </location>
    <ligand>
        <name>[4Fe-4S] cluster</name>
        <dbReference type="ChEBI" id="CHEBI:49883"/>
        <note>4Fe-4S-S-AdoMet</note>
    </ligand>
</feature>
<evidence type="ECO:0000256" key="2">
    <source>
        <dbReference type="ARBA" id="ARBA00010765"/>
    </source>
</evidence>
<evidence type="ECO:0000256" key="6">
    <source>
        <dbReference type="ARBA" id="ARBA00022691"/>
    </source>
</evidence>
<reference evidence="15 16" key="1">
    <citation type="journal article" date="2024" name="Nat. Commun.">
        <title>Phylogenomics reveals the evolutionary origins of lichenization in chlorophyte algae.</title>
        <authorList>
            <person name="Puginier C."/>
            <person name="Libourel C."/>
            <person name="Otte J."/>
            <person name="Skaloud P."/>
            <person name="Haon M."/>
            <person name="Grisel S."/>
            <person name="Petersen M."/>
            <person name="Berrin J.G."/>
            <person name="Delaux P.M."/>
            <person name="Dal Grande F."/>
            <person name="Keller J."/>
        </authorList>
    </citation>
    <scope>NUCLEOTIDE SEQUENCE [LARGE SCALE GENOMIC DNA]</scope>
    <source>
        <strain evidence="15 16">SAG 245.80</strain>
    </source>
</reference>
<sequence length="373" mass="39832">MAEPEPALEPDSDPGRWLRELGSIRSSWTREEVAQVFNTPLLELVFHAATVHRMYNDPQMVQRCTLLSIKTGGCPETCTYCAQSSSWSKEVGLKAEKLMGMEEVLEAARRAKAAGSTRFCMGAAWRGPSQVGKGQWARVLAMVKEIRAMDMEVCTTLGMLTPDQAGDLREAGLTAYNHNLDTSPEYYSKITSSRKYEDRLATLEAVREAGISVCAGGIIGLGEGPTDRVGLLHQLATLREHPESVPINALVAVAGTPLEGAAPPGPLEVVRCVAAARVLMPRSVVRLSAGRLKFSKTDQAMCFLAGANSIFDGDKLLTTANNERDEDAAMFAELGLTSRPAFLPYPAGAASSNGSDAAQDSCAAPRAAALGMA</sequence>
<evidence type="ECO:0000256" key="4">
    <source>
        <dbReference type="ARBA" id="ARBA00022485"/>
    </source>
</evidence>
<evidence type="ECO:0000256" key="13">
    <source>
        <dbReference type="PIRSR" id="PIRSR001619-1"/>
    </source>
</evidence>
<dbReference type="InterPro" id="IPR024177">
    <property type="entry name" value="Biotin_synthase"/>
</dbReference>
<evidence type="ECO:0000256" key="5">
    <source>
        <dbReference type="ARBA" id="ARBA00022679"/>
    </source>
</evidence>
<dbReference type="SFLD" id="SFLDG01060">
    <property type="entry name" value="BATS_domain_containing"/>
    <property type="match status" value="1"/>
</dbReference>
<evidence type="ECO:0000313" key="16">
    <source>
        <dbReference type="Proteomes" id="UP001445335"/>
    </source>
</evidence>
<evidence type="ECO:0000256" key="12">
    <source>
        <dbReference type="ARBA" id="ARBA00034078"/>
    </source>
</evidence>
<dbReference type="SUPFAM" id="SSF102114">
    <property type="entry name" value="Radical SAM enzymes"/>
    <property type="match status" value="1"/>
</dbReference>
<dbReference type="GO" id="GO:0046872">
    <property type="term" value="F:metal ion binding"/>
    <property type="evidence" value="ECO:0007669"/>
    <property type="project" value="UniProtKB-KW"/>
</dbReference>
<dbReference type="SFLD" id="SFLDS00029">
    <property type="entry name" value="Radical_SAM"/>
    <property type="match status" value="1"/>
</dbReference>
<dbReference type="InterPro" id="IPR010722">
    <property type="entry name" value="BATS_dom"/>
</dbReference>
<dbReference type="NCBIfam" id="TIGR00433">
    <property type="entry name" value="bioB"/>
    <property type="match status" value="1"/>
</dbReference>
<comment type="cofactor">
    <cofactor evidence="13">
        <name>[4Fe-4S] cluster</name>
        <dbReference type="ChEBI" id="CHEBI:49883"/>
    </cofactor>
    <text evidence="13">Binds 1 [4Fe-4S] cluster. The cluster is coordinated with 3 cysteines and an exchangeable S-adenosyl-L-methionine.</text>
</comment>